<proteinExistence type="predicted"/>
<sequence>MRVFTFGSPPVAMMTDTTYDHSEKLDSIYERMPGESDVKNYGCHILGAFGLRRSIVYGYVQPWDPIIRLFSRIDPLYPLVGDLGEDGVTLYASGPPRTLRPITRAILESWQGWPDFRDNQSVSQTYGSIGVQHLLMPDPTRYLTDRLVSVNVGVPPIHSVLRISSEELLPALEETFPLDIFGISLVPTALRSFIHHFFPAYMDAFIDYTNDEDNTNKVNAKANV</sequence>
<dbReference type="EMBL" id="HBGN01024285">
    <property type="protein sequence ID" value="CAD9338967.1"/>
    <property type="molecule type" value="Transcribed_RNA"/>
</dbReference>
<accession>A0A7S1ZH79</accession>
<reference evidence="1" key="1">
    <citation type="submission" date="2021-01" db="EMBL/GenBank/DDBJ databases">
        <authorList>
            <person name="Corre E."/>
            <person name="Pelletier E."/>
            <person name="Niang G."/>
            <person name="Scheremetjew M."/>
            <person name="Finn R."/>
            <person name="Kale V."/>
            <person name="Holt S."/>
            <person name="Cochrane G."/>
            <person name="Meng A."/>
            <person name="Brown T."/>
            <person name="Cohen L."/>
        </authorList>
    </citation>
    <scope>NUCLEOTIDE SEQUENCE</scope>
    <source>
        <strain evidence="1">Pop2</strain>
    </source>
</reference>
<name>A0A7S1ZH79_9STRA</name>
<organism evidence="1">
    <name type="scientific">Ditylum brightwellii</name>
    <dbReference type="NCBI Taxonomy" id="49249"/>
    <lineage>
        <taxon>Eukaryota</taxon>
        <taxon>Sar</taxon>
        <taxon>Stramenopiles</taxon>
        <taxon>Ochrophyta</taxon>
        <taxon>Bacillariophyta</taxon>
        <taxon>Mediophyceae</taxon>
        <taxon>Lithodesmiophycidae</taxon>
        <taxon>Lithodesmiales</taxon>
        <taxon>Lithodesmiaceae</taxon>
        <taxon>Ditylum</taxon>
    </lineage>
</organism>
<gene>
    <name evidence="1" type="ORF">DBRI1063_LOCUS15541</name>
</gene>
<protein>
    <submittedName>
        <fullName evidence="1">Uncharacterized protein</fullName>
    </submittedName>
</protein>
<dbReference type="AlphaFoldDB" id="A0A7S1ZH79"/>
<evidence type="ECO:0000313" key="1">
    <source>
        <dbReference type="EMBL" id="CAD9338967.1"/>
    </source>
</evidence>